<dbReference type="InterPro" id="IPR002934">
    <property type="entry name" value="Polymerase_NTP_transf_dom"/>
</dbReference>
<organism evidence="2 3">
    <name type="scientific">Nocardioides caricicola</name>
    <dbReference type="NCBI Taxonomy" id="634770"/>
    <lineage>
        <taxon>Bacteria</taxon>
        <taxon>Bacillati</taxon>
        <taxon>Actinomycetota</taxon>
        <taxon>Actinomycetes</taxon>
        <taxon>Propionibacteriales</taxon>
        <taxon>Nocardioidaceae</taxon>
        <taxon>Nocardioides</taxon>
    </lineage>
</organism>
<protein>
    <submittedName>
        <fullName evidence="2">Nucleotidyltransferase domain-containing protein</fullName>
    </submittedName>
</protein>
<proteinExistence type="predicted"/>
<dbReference type="InterPro" id="IPR043519">
    <property type="entry name" value="NT_sf"/>
</dbReference>
<comment type="caution">
    <text evidence="2">The sequence shown here is derived from an EMBL/GenBank/DDBJ whole genome shotgun (WGS) entry which is preliminary data.</text>
</comment>
<accession>A0ABW0N013</accession>
<dbReference type="InterPro" id="IPR052548">
    <property type="entry name" value="Type_VII_TA_antitoxin"/>
</dbReference>
<reference evidence="3" key="1">
    <citation type="journal article" date="2019" name="Int. J. Syst. Evol. Microbiol.">
        <title>The Global Catalogue of Microorganisms (GCM) 10K type strain sequencing project: providing services to taxonomists for standard genome sequencing and annotation.</title>
        <authorList>
            <consortium name="The Broad Institute Genomics Platform"/>
            <consortium name="The Broad Institute Genome Sequencing Center for Infectious Disease"/>
            <person name="Wu L."/>
            <person name="Ma J."/>
        </authorList>
    </citation>
    <scope>NUCLEOTIDE SEQUENCE [LARGE SCALE GENOMIC DNA]</scope>
    <source>
        <strain evidence="3">KACC 13778</strain>
    </source>
</reference>
<dbReference type="PANTHER" id="PTHR33933:SF1">
    <property type="entry name" value="PROTEIN ADENYLYLTRANSFERASE MNTA-RELATED"/>
    <property type="match status" value="1"/>
</dbReference>
<dbReference type="RefSeq" id="WP_345170770.1">
    <property type="nucleotide sequence ID" value="NZ_BAABFQ010000003.1"/>
</dbReference>
<keyword evidence="3" id="KW-1185">Reference proteome</keyword>
<sequence length="252" mass="28185">MTESPAIRKRSIADAAALALADFPSVLAVALYGSVARGDADEHSDVDLLVLVKGARVRSSMLTRDKPSPLTHPDLSLSTYTVNALEERLRQWSRFAAHLRRESVVLHDPQGTLTAILQTEIPVSVDYEVERSQQYLTRYAHIDRFGGRMLFPLAHLYSVGRVAVLARLSRHGELEFDQTKAFAKLQHLDPALADDIRTIRSLEPFYDYVRHADAVVELPFDPIGSAAESRTLEAREAVLRVLAAREIYDAKR</sequence>
<dbReference type="Gene3D" id="3.30.460.10">
    <property type="entry name" value="Beta Polymerase, domain 2"/>
    <property type="match status" value="1"/>
</dbReference>
<name>A0ABW0N013_9ACTN</name>
<dbReference type="PANTHER" id="PTHR33933">
    <property type="entry name" value="NUCLEOTIDYLTRANSFERASE"/>
    <property type="match status" value="1"/>
</dbReference>
<dbReference type="SUPFAM" id="SSF81301">
    <property type="entry name" value="Nucleotidyltransferase"/>
    <property type="match status" value="1"/>
</dbReference>
<dbReference type="Pfam" id="PF01909">
    <property type="entry name" value="NTP_transf_2"/>
    <property type="match status" value="1"/>
</dbReference>
<dbReference type="Proteomes" id="UP001595956">
    <property type="component" value="Unassembled WGS sequence"/>
</dbReference>
<dbReference type="EMBL" id="JBHSMD010000002">
    <property type="protein sequence ID" value="MFC5492444.1"/>
    <property type="molecule type" value="Genomic_DNA"/>
</dbReference>
<gene>
    <name evidence="2" type="ORF">ACFPKY_05015</name>
</gene>
<feature type="domain" description="Polymerase nucleotidyl transferase" evidence="1">
    <location>
        <begin position="23"/>
        <end position="55"/>
    </location>
</feature>
<evidence type="ECO:0000313" key="2">
    <source>
        <dbReference type="EMBL" id="MFC5492444.1"/>
    </source>
</evidence>
<evidence type="ECO:0000259" key="1">
    <source>
        <dbReference type="Pfam" id="PF01909"/>
    </source>
</evidence>
<dbReference type="CDD" id="cd05403">
    <property type="entry name" value="NT_KNTase_like"/>
    <property type="match status" value="1"/>
</dbReference>
<evidence type="ECO:0000313" key="3">
    <source>
        <dbReference type="Proteomes" id="UP001595956"/>
    </source>
</evidence>